<dbReference type="AlphaFoldDB" id="A0A839N787"/>
<dbReference type="InterPro" id="IPR044855">
    <property type="entry name" value="CoA-Trfase_III_dom3_sf"/>
</dbReference>
<dbReference type="Pfam" id="PF02515">
    <property type="entry name" value="CoA_transf_3"/>
    <property type="match status" value="1"/>
</dbReference>
<dbReference type="InterPro" id="IPR050483">
    <property type="entry name" value="CoA-transferase_III_domain"/>
</dbReference>
<name>A0A839N787_9MICO</name>
<dbReference type="InterPro" id="IPR023606">
    <property type="entry name" value="CoA-Trfase_III_dom_1_sf"/>
</dbReference>
<accession>A0A839N787</accession>
<protein>
    <submittedName>
        <fullName evidence="2">Crotonobetainyl-CoA:carnitine CoA-transferase CaiB-like acyl-CoA transferase</fullName>
    </submittedName>
</protein>
<dbReference type="EMBL" id="JACHVQ010000003">
    <property type="protein sequence ID" value="MBB2893620.1"/>
    <property type="molecule type" value="Genomic_DNA"/>
</dbReference>
<dbReference type="InterPro" id="IPR003673">
    <property type="entry name" value="CoA-Trfase_fam_III"/>
</dbReference>
<sequence>MAHEDRSTLEEIFERPAVGPLAGVVVADLSRVLAGPYCTMLLADLGALVIKVESPGGDDTRRWSPPRRGDDSTYYLSVNRNKYSIALDFKDPADLAVVRRIVDRADVVIQNFKPGGLEKFGLDAATLRQERPDLVYASISGFGTDGGANLPGYDLLVQALSGMMELTGSADGEPMRSGVAVFDVITGLHSALGILAALRVRDETGRGDHVEVNLLSSALSGLVNQTSAYVAGGVVPTRMGNEHPSLYPYEPLPAADKEIVIAVGNDPQFAALCRCLELPELPGDARFATNEARNANRGELRVLLTERLKTRPAADWFELLRAANVPAAPILTVAEGTQFAEQLGLEPVVETGTGERRIPAIRNPIRFSESPLDYSKSAPILDGDRDQVTRWLEATTSGDDAP</sequence>
<evidence type="ECO:0000313" key="2">
    <source>
        <dbReference type="EMBL" id="MBB2893620.1"/>
    </source>
</evidence>
<comment type="caution">
    <text evidence="2">The sequence shown here is derived from an EMBL/GenBank/DDBJ whole genome shotgun (WGS) entry which is preliminary data.</text>
</comment>
<dbReference type="PANTHER" id="PTHR48207:SF3">
    <property type="entry name" value="SUCCINATE--HYDROXYMETHYLGLUTARATE COA-TRANSFERASE"/>
    <property type="match status" value="1"/>
</dbReference>
<evidence type="ECO:0000313" key="3">
    <source>
        <dbReference type="Proteomes" id="UP000559182"/>
    </source>
</evidence>
<dbReference type="RefSeq" id="WP_183322085.1">
    <property type="nucleotide sequence ID" value="NZ_JACHVQ010000003.1"/>
</dbReference>
<dbReference type="PANTHER" id="PTHR48207">
    <property type="entry name" value="SUCCINATE--HYDROXYMETHYLGLUTARATE COA-TRANSFERASE"/>
    <property type="match status" value="1"/>
</dbReference>
<evidence type="ECO:0000256" key="1">
    <source>
        <dbReference type="ARBA" id="ARBA00022679"/>
    </source>
</evidence>
<organism evidence="2 3">
    <name type="scientific">Flexivirga oryzae</name>
    <dbReference type="NCBI Taxonomy" id="1794944"/>
    <lineage>
        <taxon>Bacteria</taxon>
        <taxon>Bacillati</taxon>
        <taxon>Actinomycetota</taxon>
        <taxon>Actinomycetes</taxon>
        <taxon>Micrococcales</taxon>
        <taxon>Dermacoccaceae</taxon>
        <taxon>Flexivirga</taxon>
    </lineage>
</organism>
<reference evidence="2 3" key="1">
    <citation type="submission" date="2020-08" db="EMBL/GenBank/DDBJ databases">
        <title>Sequencing the genomes of 1000 actinobacteria strains.</title>
        <authorList>
            <person name="Klenk H.-P."/>
        </authorList>
    </citation>
    <scope>NUCLEOTIDE SEQUENCE [LARGE SCALE GENOMIC DNA]</scope>
    <source>
        <strain evidence="2 3">DSM 105369</strain>
    </source>
</reference>
<dbReference type="SUPFAM" id="SSF89796">
    <property type="entry name" value="CoA-transferase family III (CaiB/BaiF)"/>
    <property type="match status" value="1"/>
</dbReference>
<dbReference type="Gene3D" id="3.30.1540.10">
    <property type="entry name" value="formyl-coa transferase, domain 3"/>
    <property type="match status" value="1"/>
</dbReference>
<dbReference type="GO" id="GO:0008410">
    <property type="term" value="F:CoA-transferase activity"/>
    <property type="evidence" value="ECO:0007669"/>
    <property type="project" value="TreeGrafter"/>
</dbReference>
<dbReference type="Proteomes" id="UP000559182">
    <property type="component" value="Unassembled WGS sequence"/>
</dbReference>
<proteinExistence type="predicted"/>
<keyword evidence="1 2" id="KW-0808">Transferase</keyword>
<dbReference type="Gene3D" id="3.40.50.10540">
    <property type="entry name" value="Crotonobetainyl-coa:carnitine coa-transferase, domain 1"/>
    <property type="match status" value="1"/>
</dbReference>
<gene>
    <name evidence="2" type="ORF">FHU39_003651</name>
</gene>
<keyword evidence="3" id="KW-1185">Reference proteome</keyword>